<evidence type="ECO:0000313" key="3">
    <source>
        <dbReference type="Proteomes" id="UP001331761"/>
    </source>
</evidence>
<comment type="caution">
    <text evidence="2">The sequence shown here is derived from an EMBL/GenBank/DDBJ whole genome shotgun (WGS) entry which is preliminary data.</text>
</comment>
<feature type="domain" description="Pyridine nucleotide-disulphide oxidoreductase dimerisation" evidence="1">
    <location>
        <begin position="238"/>
        <end position="276"/>
    </location>
</feature>
<evidence type="ECO:0000259" key="1">
    <source>
        <dbReference type="Pfam" id="PF02852"/>
    </source>
</evidence>
<dbReference type="PANTHER" id="PTHR47331:SF5">
    <property type="entry name" value="RIBONUCLEASE H"/>
    <property type="match status" value="1"/>
</dbReference>
<reference evidence="2 3" key="1">
    <citation type="submission" date="2019-10" db="EMBL/GenBank/DDBJ databases">
        <title>Assembly and Annotation for the nematode Trichostrongylus colubriformis.</title>
        <authorList>
            <person name="Martin J."/>
        </authorList>
    </citation>
    <scope>NUCLEOTIDE SEQUENCE [LARGE SCALE GENOMIC DNA]</scope>
    <source>
        <strain evidence="2">G859</strain>
        <tissue evidence="2">Whole worm</tissue>
    </source>
</reference>
<dbReference type="AlphaFoldDB" id="A0AAN8J1Q8"/>
<dbReference type="EMBL" id="WIXE01012113">
    <property type="protein sequence ID" value="KAK5976219.1"/>
    <property type="molecule type" value="Genomic_DNA"/>
</dbReference>
<dbReference type="InterPro" id="IPR004099">
    <property type="entry name" value="Pyr_nucl-diS_OxRdtase_dimer"/>
</dbReference>
<dbReference type="InterPro" id="IPR036188">
    <property type="entry name" value="FAD/NAD-bd_sf"/>
</dbReference>
<sequence>MYVDSLILTTDTIEEAIHGYRRTKHIFQEINMNLREFHPINAVEQKDRAIETHPKVLGLFWEVNNDTILASCHFPDTPYVTKRTITSAIASIYDPLGWILPLLHKAKVFLRKLWKEQYTWDQELPTDKVNEWVNITGAVEGFEKQIPRYLAPKEAEIILVTFADASSSSMAACTYLCHGTMSSLVMAKAKLPSLQVESVEKRSDGLLAIKTNTGIIDEVETLIWAVGRTPSTEKLNLDKVVGLHILGGGADEMLQGFAVAMNMGATKAQLCRRISYNAGRRPTSVDSQFVNVPFFKAMN</sequence>
<dbReference type="InterPro" id="IPR008042">
    <property type="entry name" value="Retrotrans_Pao"/>
</dbReference>
<name>A0AAN8J1Q8_TRICO</name>
<dbReference type="Pfam" id="PF05380">
    <property type="entry name" value="Peptidase_A17"/>
    <property type="match status" value="1"/>
</dbReference>
<protein>
    <submittedName>
        <fullName evidence="2">Pao retrotransposon peptidase</fullName>
    </submittedName>
</protein>
<dbReference type="Pfam" id="PF02852">
    <property type="entry name" value="Pyr_redox_dim"/>
    <property type="match status" value="1"/>
</dbReference>
<dbReference type="Gene3D" id="3.50.50.60">
    <property type="entry name" value="FAD/NAD(P)-binding domain"/>
    <property type="match status" value="2"/>
</dbReference>
<dbReference type="PANTHER" id="PTHR47331">
    <property type="entry name" value="PHD-TYPE DOMAIN-CONTAINING PROTEIN"/>
    <property type="match status" value="1"/>
</dbReference>
<dbReference type="SUPFAM" id="SSF55424">
    <property type="entry name" value="FAD/NAD-linked reductases, dimerisation (C-terminal) domain"/>
    <property type="match status" value="1"/>
</dbReference>
<dbReference type="InterPro" id="IPR016156">
    <property type="entry name" value="FAD/NAD-linked_Rdtase_dimer_sf"/>
</dbReference>
<organism evidence="2 3">
    <name type="scientific">Trichostrongylus colubriformis</name>
    <name type="common">Black scour worm</name>
    <dbReference type="NCBI Taxonomy" id="6319"/>
    <lineage>
        <taxon>Eukaryota</taxon>
        <taxon>Metazoa</taxon>
        <taxon>Ecdysozoa</taxon>
        <taxon>Nematoda</taxon>
        <taxon>Chromadorea</taxon>
        <taxon>Rhabditida</taxon>
        <taxon>Rhabditina</taxon>
        <taxon>Rhabditomorpha</taxon>
        <taxon>Strongyloidea</taxon>
        <taxon>Trichostrongylidae</taxon>
        <taxon>Trichostrongylus</taxon>
    </lineage>
</organism>
<keyword evidence="3" id="KW-1185">Reference proteome</keyword>
<proteinExistence type="predicted"/>
<evidence type="ECO:0000313" key="2">
    <source>
        <dbReference type="EMBL" id="KAK5976219.1"/>
    </source>
</evidence>
<gene>
    <name evidence="2" type="ORF">GCK32_008415</name>
</gene>
<dbReference type="Proteomes" id="UP001331761">
    <property type="component" value="Unassembled WGS sequence"/>
</dbReference>
<accession>A0AAN8J1Q8</accession>